<dbReference type="Gene3D" id="3.20.20.100">
    <property type="entry name" value="NADP-dependent oxidoreductase domain"/>
    <property type="match status" value="1"/>
</dbReference>
<sequence length="324" mass="36307">MKTIQLGQTDLQVSRLTLGCMTFGEPERGRHAWTLPEESSRPLIKQALDAGINFFDTANSYSDGSSEEIVGRALKDFARREEVVIATKVFFSLSNLTQGLSRKNILQSVDDSLRRLGTDYIDLLQIHRWDYETPLEETLEALHDVVQAGKVRYLGASSMHAWQFAKALYTQQHQGWHAFVSMQDQYNLIQREEEREMHPLCQAEGIAVLPWSPLARGRLTRPWGEATARTASDEYGKTLYSATEENDAAIAQRVARIAEDKGISRAQVALAWMLHKPAITAPIIGASRAEQLNDLVQAVDVQLSSIEIAELESAYQPHPVVGFE</sequence>
<evidence type="ECO:0000313" key="4">
    <source>
        <dbReference type="Proteomes" id="UP001515683"/>
    </source>
</evidence>
<name>A0ABX0RG31_9GAMM</name>
<keyword evidence="4" id="KW-1185">Reference proteome</keyword>
<keyword evidence="1" id="KW-0560">Oxidoreductase</keyword>
<evidence type="ECO:0000256" key="1">
    <source>
        <dbReference type="ARBA" id="ARBA00023002"/>
    </source>
</evidence>
<dbReference type="CDD" id="cd19079">
    <property type="entry name" value="AKR_EcYajO-like"/>
    <property type="match status" value="1"/>
</dbReference>
<dbReference type="PANTHER" id="PTHR43364">
    <property type="entry name" value="NADH-SPECIFIC METHYLGLYOXAL REDUCTASE-RELATED"/>
    <property type="match status" value="1"/>
</dbReference>
<feature type="domain" description="NADP-dependent oxidoreductase" evidence="2">
    <location>
        <begin position="15"/>
        <end position="315"/>
    </location>
</feature>
<comment type="caution">
    <text evidence="3">The sequence shown here is derived from an EMBL/GenBank/DDBJ whole genome shotgun (WGS) entry which is preliminary data.</text>
</comment>
<accession>A0ABX0RG31</accession>
<dbReference type="EMBL" id="VWXF01000008">
    <property type="protein sequence ID" value="NIF23402.1"/>
    <property type="molecule type" value="Genomic_DNA"/>
</dbReference>
<evidence type="ECO:0000259" key="2">
    <source>
        <dbReference type="Pfam" id="PF00248"/>
    </source>
</evidence>
<dbReference type="InterPro" id="IPR050523">
    <property type="entry name" value="AKR_Detox_Biosynth"/>
</dbReference>
<proteinExistence type="predicted"/>
<dbReference type="InterPro" id="IPR036812">
    <property type="entry name" value="NAD(P)_OxRdtase_dom_sf"/>
</dbReference>
<protein>
    <submittedName>
        <fullName evidence="3">Aldo/keto reductase</fullName>
    </submittedName>
</protein>
<gene>
    <name evidence="3" type="ORF">F3J40_17625</name>
</gene>
<dbReference type="PANTHER" id="PTHR43364:SF4">
    <property type="entry name" value="NAD(P)-LINKED OXIDOREDUCTASE SUPERFAMILY PROTEIN"/>
    <property type="match status" value="1"/>
</dbReference>
<dbReference type="InterPro" id="IPR023210">
    <property type="entry name" value="NADP_OxRdtase_dom"/>
</dbReference>
<reference evidence="3 4" key="1">
    <citation type="journal article" date="2019" name="bioRxiv">
        <title>Bacteria contribute to plant secondary compound degradation in a generalist herbivore system.</title>
        <authorList>
            <person name="Francoeur C.B."/>
            <person name="Khadempour L."/>
            <person name="Moreira-Soto R.D."/>
            <person name="Gotting K."/>
            <person name="Book A.J."/>
            <person name="Pinto-Tomas A.A."/>
            <person name="Keefover-Ring K."/>
            <person name="Currie C.R."/>
        </authorList>
    </citation>
    <scope>NUCLEOTIDE SEQUENCE [LARGE SCALE GENOMIC DNA]</scope>
    <source>
        <strain evidence="3">Acro-835</strain>
    </source>
</reference>
<dbReference type="Proteomes" id="UP001515683">
    <property type="component" value="Unassembled WGS sequence"/>
</dbReference>
<organism evidence="3 4">
    <name type="scientific">Candidatus Pantoea multigeneris</name>
    <dbReference type="NCBI Taxonomy" id="2608357"/>
    <lineage>
        <taxon>Bacteria</taxon>
        <taxon>Pseudomonadati</taxon>
        <taxon>Pseudomonadota</taxon>
        <taxon>Gammaproteobacteria</taxon>
        <taxon>Enterobacterales</taxon>
        <taxon>Erwiniaceae</taxon>
        <taxon>Pantoea</taxon>
    </lineage>
</organism>
<dbReference type="Pfam" id="PF00248">
    <property type="entry name" value="Aldo_ket_red"/>
    <property type="match status" value="1"/>
</dbReference>
<evidence type="ECO:0000313" key="3">
    <source>
        <dbReference type="EMBL" id="NIF23402.1"/>
    </source>
</evidence>
<dbReference type="RefSeq" id="WP_167016626.1">
    <property type="nucleotide sequence ID" value="NZ_VWXF01000008.1"/>
</dbReference>
<dbReference type="SUPFAM" id="SSF51430">
    <property type="entry name" value="NAD(P)-linked oxidoreductase"/>
    <property type="match status" value="1"/>
</dbReference>